<proteinExistence type="predicted"/>
<dbReference type="VEuPathDB" id="FungiDB:FVEG_16757"/>
<feature type="compositionally biased region" description="Polar residues" evidence="1">
    <location>
        <begin position="1"/>
        <end position="20"/>
    </location>
</feature>
<dbReference type="Proteomes" id="UP000009096">
    <property type="component" value="Chromosome 9"/>
</dbReference>
<dbReference type="AlphaFoldDB" id="W7MTW9"/>
<feature type="compositionally biased region" description="Basic and acidic residues" evidence="1">
    <location>
        <begin position="38"/>
        <end position="58"/>
    </location>
</feature>
<dbReference type="EMBL" id="CM000586">
    <property type="protein sequence ID" value="EWG51145.1"/>
    <property type="molecule type" value="Genomic_DNA"/>
</dbReference>
<name>W7MTW9_GIBM7</name>
<evidence type="ECO:0000313" key="3">
    <source>
        <dbReference type="Proteomes" id="UP000009096"/>
    </source>
</evidence>
<feature type="region of interest" description="Disordered" evidence="1">
    <location>
        <begin position="1"/>
        <end position="58"/>
    </location>
</feature>
<dbReference type="GeneID" id="30073633"/>
<gene>
    <name evidence="2" type="ORF">FVEG_16757</name>
</gene>
<dbReference type="RefSeq" id="XP_018757336.1">
    <property type="nucleotide sequence ID" value="XM_018905994.1"/>
</dbReference>
<feature type="compositionally biased region" description="Basic and acidic residues" evidence="1">
    <location>
        <begin position="22"/>
        <end position="31"/>
    </location>
</feature>
<evidence type="ECO:0000313" key="2">
    <source>
        <dbReference type="EMBL" id="EWG51145.1"/>
    </source>
</evidence>
<dbReference type="KEGG" id="fvr:FVEG_16757"/>
<dbReference type="EMBL" id="DS022255">
    <property type="protein sequence ID" value="EWG51145.1"/>
    <property type="molecule type" value="Genomic_DNA"/>
</dbReference>
<protein>
    <submittedName>
        <fullName evidence="2">Uncharacterized protein</fullName>
    </submittedName>
</protein>
<keyword evidence="3" id="KW-1185">Reference proteome</keyword>
<sequence length="58" mass="6295">MNASSPQIPPQTVSVSQGSLRSDVRSFEAKQRKSKGKALYDTRSHGSDDRTGTELEAT</sequence>
<reference evidence="2 3" key="1">
    <citation type="journal article" date="2010" name="Nature">
        <title>Comparative genomics reveals mobile pathogenicity chromosomes in Fusarium.</title>
        <authorList>
            <person name="Ma L.J."/>
            <person name="van der Does H.C."/>
            <person name="Borkovich K.A."/>
            <person name="Coleman J.J."/>
            <person name="Daboussi M.J."/>
            <person name="Di Pietro A."/>
            <person name="Dufresne M."/>
            <person name="Freitag M."/>
            <person name="Grabherr M."/>
            <person name="Henrissat B."/>
            <person name="Houterman P.M."/>
            <person name="Kang S."/>
            <person name="Shim W.B."/>
            <person name="Woloshuk C."/>
            <person name="Xie X."/>
            <person name="Xu J.R."/>
            <person name="Antoniw J."/>
            <person name="Baker S.E."/>
            <person name="Bluhm B.H."/>
            <person name="Breakspear A."/>
            <person name="Brown D.W."/>
            <person name="Butchko R.A."/>
            <person name="Chapman S."/>
            <person name="Coulson R."/>
            <person name="Coutinho P.M."/>
            <person name="Danchin E.G."/>
            <person name="Diener A."/>
            <person name="Gale L.R."/>
            <person name="Gardiner D.M."/>
            <person name="Goff S."/>
            <person name="Hammond-Kosack K.E."/>
            <person name="Hilburn K."/>
            <person name="Hua-Van A."/>
            <person name="Jonkers W."/>
            <person name="Kazan K."/>
            <person name="Kodira C.D."/>
            <person name="Koehrsen M."/>
            <person name="Kumar L."/>
            <person name="Lee Y.H."/>
            <person name="Li L."/>
            <person name="Manners J.M."/>
            <person name="Miranda-Saavedra D."/>
            <person name="Mukherjee M."/>
            <person name="Park G."/>
            <person name="Park J."/>
            <person name="Park S.Y."/>
            <person name="Proctor R.H."/>
            <person name="Regev A."/>
            <person name="Ruiz-Roldan M.C."/>
            <person name="Sain D."/>
            <person name="Sakthikumar S."/>
            <person name="Sykes S."/>
            <person name="Schwartz D.C."/>
            <person name="Turgeon B.G."/>
            <person name="Wapinski I."/>
            <person name="Yoder O."/>
            <person name="Young S."/>
            <person name="Zeng Q."/>
            <person name="Zhou S."/>
            <person name="Galagan J."/>
            <person name="Cuomo C.A."/>
            <person name="Kistler H.C."/>
            <person name="Rep M."/>
        </authorList>
    </citation>
    <scope>NUCLEOTIDE SEQUENCE [LARGE SCALE GENOMIC DNA]</scope>
    <source>
        <strain evidence="3">M3125 / FGSC 7600</strain>
    </source>
</reference>
<evidence type="ECO:0000256" key="1">
    <source>
        <dbReference type="SAM" id="MobiDB-lite"/>
    </source>
</evidence>
<organism evidence="2 3">
    <name type="scientific">Gibberella moniliformis (strain M3125 / FGSC 7600)</name>
    <name type="common">Maize ear and stalk rot fungus</name>
    <name type="synonym">Fusarium verticillioides</name>
    <dbReference type="NCBI Taxonomy" id="334819"/>
    <lineage>
        <taxon>Eukaryota</taxon>
        <taxon>Fungi</taxon>
        <taxon>Dikarya</taxon>
        <taxon>Ascomycota</taxon>
        <taxon>Pezizomycotina</taxon>
        <taxon>Sordariomycetes</taxon>
        <taxon>Hypocreomycetidae</taxon>
        <taxon>Hypocreales</taxon>
        <taxon>Nectriaceae</taxon>
        <taxon>Fusarium</taxon>
        <taxon>Fusarium fujikuroi species complex</taxon>
    </lineage>
</organism>
<accession>W7MTW9</accession>